<protein>
    <recommendedName>
        <fullName evidence="4">ABC transporter permease</fullName>
    </recommendedName>
</protein>
<dbReference type="Proteomes" id="UP000824633">
    <property type="component" value="Chromosome"/>
</dbReference>
<evidence type="ECO:0000256" key="1">
    <source>
        <dbReference type="SAM" id="Phobius"/>
    </source>
</evidence>
<feature type="transmembrane region" description="Helical" evidence="1">
    <location>
        <begin position="123"/>
        <end position="149"/>
    </location>
</feature>
<keyword evidence="1" id="KW-0812">Transmembrane</keyword>
<dbReference type="EMBL" id="AP024849">
    <property type="protein sequence ID" value="BCZ46463.1"/>
    <property type="molecule type" value="Genomic_DNA"/>
</dbReference>
<dbReference type="RefSeq" id="WP_224037938.1">
    <property type="nucleotide sequence ID" value="NZ_AP024849.1"/>
</dbReference>
<keyword evidence="3" id="KW-1185">Reference proteome</keyword>
<reference evidence="3" key="1">
    <citation type="submission" date="2021-07" db="EMBL/GenBank/DDBJ databases">
        <title>Complete genome sequencing of a Clostridium isolate.</title>
        <authorList>
            <person name="Ueki A."/>
            <person name="Tonouchi A."/>
        </authorList>
    </citation>
    <scope>NUCLEOTIDE SEQUENCE [LARGE SCALE GENOMIC DNA]</scope>
    <source>
        <strain evidence="3">C5S11</strain>
    </source>
</reference>
<evidence type="ECO:0000313" key="3">
    <source>
        <dbReference type="Proteomes" id="UP000824633"/>
    </source>
</evidence>
<sequence length="241" mass="27606">MLKAIYKFEKDKLIHSSKMVVPFILLITYISCSYTVGPLEILSSFGAASSVVFAIMVSIGVMYGDMNYQMIDQTIFAKLPKKEYFYLGKIMIMAEMSMVFALLSVFIPVVIHVCSGFALFKRSIVFSDICSGIMLFWFIGMSGSLVGLIANQRIIKQRKNAILLCTFITIVAIVKEPINNKFIIAKFLTWLLPPVYDLSAFYCKDTYFQLGNTWIYFFWITVYIIIEIIVYIKIMLNKGFE</sequence>
<proteinExistence type="predicted"/>
<feature type="transmembrane region" description="Helical" evidence="1">
    <location>
        <begin position="42"/>
        <end position="63"/>
    </location>
</feature>
<feature type="transmembrane region" description="Helical" evidence="1">
    <location>
        <begin position="214"/>
        <end position="236"/>
    </location>
</feature>
<keyword evidence="1" id="KW-0472">Membrane</keyword>
<feature type="transmembrane region" description="Helical" evidence="1">
    <location>
        <begin position="84"/>
        <end position="111"/>
    </location>
</feature>
<evidence type="ECO:0000313" key="2">
    <source>
        <dbReference type="EMBL" id="BCZ46463.1"/>
    </source>
</evidence>
<gene>
    <name evidence="2" type="ORF">psyc5s11_25300</name>
</gene>
<feature type="transmembrane region" description="Helical" evidence="1">
    <location>
        <begin position="20"/>
        <end position="36"/>
    </location>
</feature>
<accession>A0ABM7T487</accession>
<keyword evidence="1" id="KW-1133">Transmembrane helix</keyword>
<organism evidence="2 3">
    <name type="scientific">Clostridium gelidum</name>
    <dbReference type="NCBI Taxonomy" id="704125"/>
    <lineage>
        <taxon>Bacteria</taxon>
        <taxon>Bacillati</taxon>
        <taxon>Bacillota</taxon>
        <taxon>Clostridia</taxon>
        <taxon>Eubacteriales</taxon>
        <taxon>Clostridiaceae</taxon>
        <taxon>Clostridium</taxon>
    </lineage>
</organism>
<evidence type="ECO:0008006" key="4">
    <source>
        <dbReference type="Google" id="ProtNLM"/>
    </source>
</evidence>
<name>A0ABM7T487_9CLOT</name>